<evidence type="ECO:0000259" key="2">
    <source>
        <dbReference type="Pfam" id="PF04909"/>
    </source>
</evidence>
<dbReference type="PANTHER" id="PTHR21240">
    <property type="entry name" value="2-AMINO-3-CARBOXYLMUCONATE-6-SEMIALDEHYDE DECARBOXYLASE"/>
    <property type="match status" value="1"/>
</dbReference>
<dbReference type="Gene3D" id="3.20.20.140">
    <property type="entry name" value="Metal-dependent hydrolases"/>
    <property type="match status" value="1"/>
</dbReference>
<dbReference type="InterPro" id="IPR032466">
    <property type="entry name" value="Metal_Hydrolase"/>
</dbReference>
<protein>
    <recommendedName>
        <fullName evidence="2">Amidohydrolase-related domain-containing protein</fullName>
    </recommendedName>
</protein>
<keyword evidence="4" id="KW-1185">Reference proteome</keyword>
<dbReference type="PANTHER" id="PTHR21240:SF30">
    <property type="entry name" value="AMIDOHYDROLASE-RELATED DOMAIN-CONTAINING PROTEIN-RELATED"/>
    <property type="match status" value="1"/>
</dbReference>
<evidence type="ECO:0000313" key="3">
    <source>
        <dbReference type="EMBL" id="ERS94509.1"/>
    </source>
</evidence>
<keyword evidence="1" id="KW-0456">Lyase</keyword>
<name>A0ABN0PGG7_STASI</name>
<organism evidence="3 4">
    <name type="scientific">Staphylococcus simulans UMC-CNS-990</name>
    <dbReference type="NCBI Taxonomy" id="1405498"/>
    <lineage>
        <taxon>Bacteria</taxon>
        <taxon>Bacillati</taxon>
        <taxon>Bacillota</taxon>
        <taxon>Bacilli</taxon>
        <taxon>Bacillales</taxon>
        <taxon>Staphylococcaceae</taxon>
        <taxon>Staphylococcus</taxon>
    </lineage>
</organism>
<gene>
    <name evidence="3" type="ORF">SSIM_00015</name>
</gene>
<dbReference type="EMBL" id="AXDY01000001">
    <property type="protein sequence ID" value="ERS94509.1"/>
    <property type="molecule type" value="Genomic_DNA"/>
</dbReference>
<evidence type="ECO:0000313" key="4">
    <source>
        <dbReference type="Proteomes" id="UP000017131"/>
    </source>
</evidence>
<reference evidence="3 4" key="1">
    <citation type="journal article" date="2013" name="Genome Announc.">
        <title>Draft Genome Sequence of Staphylococcus simulans UMC-CNS-990, Isolated from a Case of Chronic Bovine Mastitis.</title>
        <authorList>
            <person name="Calcutt M.J."/>
            <person name="Foecking M.F."/>
            <person name="Hsieh H.Y."/>
            <person name="Perry J."/>
            <person name="Stewart G.C."/>
            <person name="Middleton J.R."/>
        </authorList>
    </citation>
    <scope>NUCLEOTIDE SEQUENCE [LARGE SCALE GENOMIC DNA]</scope>
    <source>
        <strain evidence="3 4">UMC-CNS-990</strain>
    </source>
</reference>
<dbReference type="InterPro" id="IPR006680">
    <property type="entry name" value="Amidohydro-rel"/>
</dbReference>
<evidence type="ECO:0000256" key="1">
    <source>
        <dbReference type="ARBA" id="ARBA00023239"/>
    </source>
</evidence>
<dbReference type="SUPFAM" id="SSF51556">
    <property type="entry name" value="Metallo-dependent hydrolases"/>
    <property type="match status" value="1"/>
</dbReference>
<proteinExistence type="predicted"/>
<accession>A0ABN0PGG7</accession>
<dbReference type="InterPro" id="IPR032465">
    <property type="entry name" value="ACMSD"/>
</dbReference>
<dbReference type="Pfam" id="PF04909">
    <property type="entry name" value="Amidohydro_2"/>
    <property type="match status" value="1"/>
</dbReference>
<dbReference type="Proteomes" id="UP000017131">
    <property type="component" value="Unassembled WGS sequence"/>
</dbReference>
<dbReference type="RefSeq" id="WP_023014728.1">
    <property type="nucleotide sequence ID" value="NZ_AXDY01000001.1"/>
</dbReference>
<feature type="domain" description="Amidohydrolase-related" evidence="2">
    <location>
        <begin position="46"/>
        <end position="333"/>
    </location>
</feature>
<sequence>MEKILVEEHYILTDVQEKVRNLVSKDPKGVPLETMLSALEEKTDFHGEDDLDQHKTRMKFMNDNNVRMQVLSYGKEAPSLLTGQAGIELCQLCNDVLREYVDLRPTRFQGLAVLPINEPEAAAQELRRSVKELGLKGALIAGRGEDGTFLDHPKYEGIFEAAAELNVPIYLHPAPIKSEVYQAYYNSSSYDDVTASIFASFGYGWHMETGVHAVRLVLSGLLDRYPNLQIILGHWGEFVPFFLERMDQAIISEHLKQPISMYFKNNFYITPSGMLSRPQFEMIRHHFDIDRILYASDYPYIKPEGLTTFLDELNLTPTEQAKIAYQNAERLFNVDTEQD</sequence>
<comment type="caution">
    <text evidence="3">The sequence shown here is derived from an EMBL/GenBank/DDBJ whole genome shotgun (WGS) entry which is preliminary data.</text>
</comment>